<accession>A0A059BMW6</accession>
<organism evidence="1">
    <name type="scientific">Eucalyptus grandis</name>
    <name type="common">Flooded gum</name>
    <dbReference type="NCBI Taxonomy" id="71139"/>
    <lineage>
        <taxon>Eukaryota</taxon>
        <taxon>Viridiplantae</taxon>
        <taxon>Streptophyta</taxon>
        <taxon>Embryophyta</taxon>
        <taxon>Tracheophyta</taxon>
        <taxon>Spermatophyta</taxon>
        <taxon>Magnoliopsida</taxon>
        <taxon>eudicotyledons</taxon>
        <taxon>Gunneridae</taxon>
        <taxon>Pentapetalae</taxon>
        <taxon>rosids</taxon>
        <taxon>malvids</taxon>
        <taxon>Myrtales</taxon>
        <taxon>Myrtaceae</taxon>
        <taxon>Myrtoideae</taxon>
        <taxon>Eucalypteae</taxon>
        <taxon>Eucalyptus</taxon>
    </lineage>
</organism>
<gene>
    <name evidence="1" type="ORF">EUGRSUZ_F01324</name>
</gene>
<proteinExistence type="predicted"/>
<reference evidence="1" key="1">
    <citation type="submission" date="2013-07" db="EMBL/GenBank/DDBJ databases">
        <title>The genome of Eucalyptus grandis.</title>
        <authorList>
            <person name="Schmutz J."/>
            <person name="Hayes R."/>
            <person name="Myburg A."/>
            <person name="Tuskan G."/>
            <person name="Grattapaglia D."/>
            <person name="Rokhsar D.S."/>
        </authorList>
    </citation>
    <scope>NUCLEOTIDE SEQUENCE</scope>
    <source>
        <tissue evidence="1">Leaf extractions</tissue>
    </source>
</reference>
<dbReference type="Gramene" id="KCW67572">
    <property type="protein sequence ID" value="KCW67572"/>
    <property type="gene ID" value="EUGRSUZ_F01324"/>
</dbReference>
<dbReference type="EMBL" id="KK198758">
    <property type="protein sequence ID" value="KCW67572.1"/>
    <property type="molecule type" value="Genomic_DNA"/>
</dbReference>
<protein>
    <submittedName>
        <fullName evidence="1">Uncharacterized protein</fullName>
    </submittedName>
</protein>
<dbReference type="AlphaFoldDB" id="A0A059BMW6"/>
<dbReference type="InParanoid" id="A0A059BMW6"/>
<name>A0A059BMW6_EUCGR</name>
<evidence type="ECO:0000313" key="1">
    <source>
        <dbReference type="EMBL" id="KCW67572.1"/>
    </source>
</evidence>
<sequence>MAETSSFGGWWCSSSLTFTSSTSILSSLHFFSETNSLALSFEARIDWAFGKSADAKLTASSFSSSKKSKNNSSFSTAFSFGGSLNIDILPLIIAVQFCCLMSTV</sequence>